<dbReference type="RefSeq" id="WP_011821330.1">
    <property type="nucleotide sequence ID" value="NC_008818.1"/>
</dbReference>
<keyword evidence="3" id="KW-1185">Reference proteome</keyword>
<gene>
    <name evidence="2" type="ordered locus">Hbut_0140</name>
</gene>
<accession>A2BJ52</accession>
<dbReference type="HOGENOM" id="CLU_1682674_0_0_2"/>
<dbReference type="EMBL" id="CP000493">
    <property type="protein sequence ID" value="ABM80013.1"/>
    <property type="molecule type" value="Genomic_DNA"/>
</dbReference>
<sequence>MAASRGKLRGVSEIVSAALLVIIVVSVGAFVVARILETIGYGIHAGERQVLKTMISTRQAVAPALAYIDANNTLHVVIVTGDYPVELTALYINGSIATNCNVTSGNTTGPLEGFVVPYYSLAHIQCSLPADTKLAEVTLYHGGGGIAVFARKLTAA</sequence>
<dbReference type="AlphaFoldDB" id="A2BJ52"/>
<dbReference type="KEGG" id="hbu:Hbut_0140"/>
<dbReference type="EnsemblBacteria" id="ABM80013">
    <property type="protein sequence ID" value="ABM80013"/>
    <property type="gene ID" value="Hbut_0140"/>
</dbReference>
<keyword evidence="1" id="KW-1133">Transmembrane helix</keyword>
<dbReference type="Proteomes" id="UP000002593">
    <property type="component" value="Chromosome"/>
</dbReference>
<reference evidence="2 3" key="1">
    <citation type="journal article" date="2007" name="Archaea">
        <title>The genome of Hyperthermus butylicus: a sulfur-reducing, peptide fermenting, neutrophilic Crenarchaeote growing up to 108 degrees C.</title>
        <authorList>
            <person name="Brugger K."/>
            <person name="Chen L."/>
            <person name="Stark M."/>
            <person name="Zibat A."/>
            <person name="Redder P."/>
            <person name="Ruepp A."/>
            <person name="Awayez M."/>
            <person name="She Q."/>
            <person name="Garrett R.A."/>
            <person name="Klenk H.P."/>
        </authorList>
    </citation>
    <scope>NUCLEOTIDE SEQUENCE [LARGE SCALE GENOMIC DNA]</scope>
    <source>
        <strain evidence="3">DSM 5456 / JCM 9403 / PLM1-5</strain>
    </source>
</reference>
<dbReference type="GeneID" id="4782048"/>
<organism evidence="2 3">
    <name type="scientific">Hyperthermus butylicus (strain DSM 5456 / JCM 9403 / PLM1-5)</name>
    <dbReference type="NCBI Taxonomy" id="415426"/>
    <lineage>
        <taxon>Archaea</taxon>
        <taxon>Thermoproteota</taxon>
        <taxon>Thermoprotei</taxon>
        <taxon>Desulfurococcales</taxon>
        <taxon>Pyrodictiaceae</taxon>
        <taxon>Hyperthermus</taxon>
    </lineage>
</organism>
<protein>
    <submittedName>
        <fullName evidence="2">Uncharacterized protein</fullName>
    </submittedName>
</protein>
<feature type="transmembrane region" description="Helical" evidence="1">
    <location>
        <begin position="14"/>
        <end position="36"/>
    </location>
</feature>
<keyword evidence="1" id="KW-0472">Membrane</keyword>
<evidence type="ECO:0000256" key="1">
    <source>
        <dbReference type="SAM" id="Phobius"/>
    </source>
</evidence>
<dbReference type="eggNOG" id="arCOG11238">
    <property type="taxonomic scope" value="Archaea"/>
</dbReference>
<dbReference type="OrthoDB" id="383178at2157"/>
<evidence type="ECO:0000313" key="2">
    <source>
        <dbReference type="EMBL" id="ABM80013.1"/>
    </source>
</evidence>
<evidence type="ECO:0000313" key="3">
    <source>
        <dbReference type="Proteomes" id="UP000002593"/>
    </source>
</evidence>
<keyword evidence="1" id="KW-0812">Transmembrane</keyword>
<proteinExistence type="predicted"/>
<name>A2BJ52_HYPBU</name>